<dbReference type="OrthoDB" id="3016366at2759"/>
<dbReference type="RefSeq" id="XP_031914540.1">
    <property type="nucleotide sequence ID" value="XM_032059728.1"/>
</dbReference>
<accession>A0A5N6SX42</accession>
<dbReference type="Pfam" id="PF21858">
    <property type="entry name" value="DUF6914"/>
    <property type="match status" value="1"/>
</dbReference>
<proteinExistence type="predicted"/>
<evidence type="ECO:0000313" key="1">
    <source>
        <dbReference type="EMBL" id="KAE8138477.1"/>
    </source>
</evidence>
<name>A0A5N6SX42_ASPPS</name>
<gene>
    <name evidence="1" type="ORF">BDV38DRAFT_282145</name>
</gene>
<evidence type="ECO:0000313" key="2">
    <source>
        <dbReference type="Proteomes" id="UP000325672"/>
    </source>
</evidence>
<dbReference type="AlphaFoldDB" id="A0A5N6SX42"/>
<reference evidence="1 2" key="1">
    <citation type="submission" date="2019-04" db="EMBL/GenBank/DDBJ databases">
        <title>Friends and foes A comparative genomics study of 23 Aspergillus species from section Flavi.</title>
        <authorList>
            <consortium name="DOE Joint Genome Institute"/>
            <person name="Kjaerbolling I."/>
            <person name="Vesth T."/>
            <person name="Frisvad J.C."/>
            <person name="Nybo J.L."/>
            <person name="Theobald S."/>
            <person name="Kildgaard S."/>
            <person name="Isbrandt T."/>
            <person name="Kuo A."/>
            <person name="Sato A."/>
            <person name="Lyhne E.K."/>
            <person name="Kogle M.E."/>
            <person name="Wiebenga A."/>
            <person name="Kun R.S."/>
            <person name="Lubbers R.J."/>
            <person name="Makela M.R."/>
            <person name="Barry K."/>
            <person name="Chovatia M."/>
            <person name="Clum A."/>
            <person name="Daum C."/>
            <person name="Haridas S."/>
            <person name="He G."/>
            <person name="LaButti K."/>
            <person name="Lipzen A."/>
            <person name="Mondo S."/>
            <person name="Riley R."/>
            <person name="Salamov A."/>
            <person name="Simmons B.A."/>
            <person name="Magnuson J.K."/>
            <person name="Henrissat B."/>
            <person name="Mortensen U.H."/>
            <person name="Larsen T.O."/>
            <person name="Devries R.P."/>
            <person name="Grigoriev I.V."/>
            <person name="Machida M."/>
            <person name="Baker S.E."/>
            <person name="Andersen M.R."/>
        </authorList>
    </citation>
    <scope>NUCLEOTIDE SEQUENCE [LARGE SCALE GENOMIC DNA]</scope>
    <source>
        <strain evidence="1 2">CBS 117625</strain>
    </source>
</reference>
<dbReference type="InterPro" id="IPR054208">
    <property type="entry name" value="DUF6914"/>
</dbReference>
<sequence length="171" mass="19387">MSLTPNSIYIALYIRTDPPIPDNFHWALYLHYHDTGTKYHITNESTGWIAAHAPESTILKSFLLVGLIRIADFPSSQSVLNEADRLIRSYDGQVNEMGVTCRTWLLRVLELLKERKLLCWGKDMDLGGLEREVMDWGNEEAGDAVRNVQPRPVGVSKICTKEMLSLPPLYG</sequence>
<dbReference type="Proteomes" id="UP000325672">
    <property type="component" value="Unassembled WGS sequence"/>
</dbReference>
<dbReference type="GeneID" id="43643938"/>
<dbReference type="EMBL" id="ML743571">
    <property type="protein sequence ID" value="KAE8138477.1"/>
    <property type="molecule type" value="Genomic_DNA"/>
</dbReference>
<organism evidence="1 2">
    <name type="scientific">Aspergillus pseudotamarii</name>
    <dbReference type="NCBI Taxonomy" id="132259"/>
    <lineage>
        <taxon>Eukaryota</taxon>
        <taxon>Fungi</taxon>
        <taxon>Dikarya</taxon>
        <taxon>Ascomycota</taxon>
        <taxon>Pezizomycotina</taxon>
        <taxon>Eurotiomycetes</taxon>
        <taxon>Eurotiomycetidae</taxon>
        <taxon>Eurotiales</taxon>
        <taxon>Aspergillaceae</taxon>
        <taxon>Aspergillus</taxon>
        <taxon>Aspergillus subgen. Circumdati</taxon>
    </lineage>
</organism>
<protein>
    <submittedName>
        <fullName evidence="1">Uncharacterized protein</fullName>
    </submittedName>
</protein>
<keyword evidence="2" id="KW-1185">Reference proteome</keyword>